<gene>
    <name evidence="1" type="ORF">CLMAG_29800</name>
</gene>
<name>A0A161YKZ4_9CLOT</name>
<dbReference type="Proteomes" id="UP000076603">
    <property type="component" value="Unassembled WGS sequence"/>
</dbReference>
<dbReference type="OrthoDB" id="1932288at2"/>
<proteinExistence type="predicted"/>
<reference evidence="1 2" key="1">
    <citation type="submission" date="2016-04" db="EMBL/GenBank/DDBJ databases">
        <title>Genome sequence of Clostridium magnum DSM 2767.</title>
        <authorList>
            <person name="Poehlein A."/>
            <person name="Uhlig R."/>
            <person name="Fischer R."/>
            <person name="Bahl H."/>
            <person name="Daniel R."/>
        </authorList>
    </citation>
    <scope>NUCLEOTIDE SEQUENCE [LARGE SCALE GENOMIC DNA]</scope>
    <source>
        <strain evidence="1 2">DSM 2767</strain>
    </source>
</reference>
<accession>A0A161YKZ4</accession>
<protein>
    <submittedName>
        <fullName evidence="1">Uncharacterized protein</fullName>
    </submittedName>
</protein>
<evidence type="ECO:0000313" key="2">
    <source>
        <dbReference type="Proteomes" id="UP000076603"/>
    </source>
</evidence>
<dbReference type="RefSeq" id="WP_066623615.1">
    <property type="nucleotide sequence ID" value="NZ_FQXL01000027.1"/>
</dbReference>
<keyword evidence="2" id="KW-1185">Reference proteome</keyword>
<dbReference type="PATRIC" id="fig|1121326.3.peg.3004"/>
<sequence>MDEYNLYVKINYKTLDNREKVAVGGTKVNNGKISSSRYLIGGGVYNRNGGSVIFTAKNLEEIKQITVNKRDMSMNYNVAVIPKGI</sequence>
<dbReference type="AlphaFoldDB" id="A0A161YKZ4"/>
<evidence type="ECO:0000313" key="1">
    <source>
        <dbReference type="EMBL" id="KZL91222.1"/>
    </source>
</evidence>
<comment type="caution">
    <text evidence="1">The sequence shown here is derived from an EMBL/GenBank/DDBJ whole genome shotgun (WGS) entry which is preliminary data.</text>
</comment>
<dbReference type="EMBL" id="LWAE01000003">
    <property type="protein sequence ID" value="KZL91222.1"/>
    <property type="molecule type" value="Genomic_DNA"/>
</dbReference>
<organism evidence="1 2">
    <name type="scientific">Clostridium magnum DSM 2767</name>
    <dbReference type="NCBI Taxonomy" id="1121326"/>
    <lineage>
        <taxon>Bacteria</taxon>
        <taxon>Bacillati</taxon>
        <taxon>Bacillota</taxon>
        <taxon>Clostridia</taxon>
        <taxon>Eubacteriales</taxon>
        <taxon>Clostridiaceae</taxon>
        <taxon>Clostridium</taxon>
    </lineage>
</organism>